<dbReference type="EMBL" id="LJVE01000037">
    <property type="protein sequence ID" value="KPL14739.1"/>
    <property type="molecule type" value="Genomic_DNA"/>
</dbReference>
<evidence type="ECO:0000313" key="10">
    <source>
        <dbReference type="Proteomes" id="UP000050975"/>
    </source>
</evidence>
<dbReference type="PANTHER" id="PTHR43652">
    <property type="entry name" value="BASIC AMINO ACID ANTIPORTER YFCC-RELATED"/>
    <property type="match status" value="1"/>
</dbReference>
<organism evidence="9 10">
    <name type="scientific">candidate division WOR_3 bacterium SM1_77</name>
    <dbReference type="NCBI Taxonomy" id="1703778"/>
    <lineage>
        <taxon>Bacteria</taxon>
        <taxon>Bacteria division WOR-3</taxon>
    </lineage>
</organism>
<evidence type="ECO:0000256" key="1">
    <source>
        <dbReference type="ARBA" id="ARBA00004141"/>
    </source>
</evidence>
<comment type="caution">
    <text evidence="9">The sequence shown here is derived from an EMBL/GenBank/DDBJ whole genome shotgun (WGS) entry which is preliminary data.</text>
</comment>
<protein>
    <recommendedName>
        <fullName evidence="8">RCK C-terminal domain-containing protein</fullName>
    </recommendedName>
</protein>
<dbReference type="SUPFAM" id="SSF116726">
    <property type="entry name" value="TrkA C-terminal domain-like"/>
    <property type="match status" value="2"/>
</dbReference>
<dbReference type="PATRIC" id="fig|1703778.3.peg.158"/>
<feature type="domain" description="RCK C-terminal" evidence="8">
    <location>
        <begin position="209"/>
        <end position="292"/>
    </location>
</feature>
<feature type="transmembrane region" description="Helical" evidence="7">
    <location>
        <begin position="57"/>
        <end position="76"/>
    </location>
</feature>
<keyword evidence="5 7" id="KW-1133">Transmembrane helix</keyword>
<dbReference type="Proteomes" id="UP000050975">
    <property type="component" value="Unassembled WGS sequence"/>
</dbReference>
<name>A0A0S8JZZ3_UNCW3</name>
<dbReference type="GO" id="GO:0005886">
    <property type="term" value="C:plasma membrane"/>
    <property type="evidence" value="ECO:0007669"/>
    <property type="project" value="TreeGrafter"/>
</dbReference>
<keyword evidence="6 7" id="KW-0472">Membrane</keyword>
<feature type="transmembrane region" description="Helical" evidence="7">
    <location>
        <begin position="29"/>
        <end position="45"/>
    </location>
</feature>
<dbReference type="Gene3D" id="3.30.70.1450">
    <property type="entry name" value="Regulator of K+ conductance, C-terminal domain"/>
    <property type="match status" value="2"/>
</dbReference>
<comment type="subcellular location">
    <subcellularLocation>
        <location evidence="1">Membrane</location>
        <topology evidence="1">Multi-pass membrane protein</topology>
    </subcellularLocation>
</comment>
<dbReference type="InterPro" id="IPR051679">
    <property type="entry name" value="DASS-Related_Transporters"/>
</dbReference>
<feature type="transmembrane region" description="Helical" evidence="7">
    <location>
        <begin position="138"/>
        <end position="162"/>
    </location>
</feature>
<evidence type="ECO:0000256" key="7">
    <source>
        <dbReference type="SAM" id="Phobius"/>
    </source>
</evidence>
<evidence type="ECO:0000256" key="4">
    <source>
        <dbReference type="ARBA" id="ARBA00022737"/>
    </source>
</evidence>
<evidence type="ECO:0000256" key="3">
    <source>
        <dbReference type="ARBA" id="ARBA00022692"/>
    </source>
</evidence>
<dbReference type="AlphaFoldDB" id="A0A0S8JZZ3"/>
<evidence type="ECO:0000256" key="5">
    <source>
        <dbReference type="ARBA" id="ARBA00022989"/>
    </source>
</evidence>
<dbReference type="Pfam" id="PF02080">
    <property type="entry name" value="TrkA_C"/>
    <property type="match status" value="2"/>
</dbReference>
<feature type="transmembrane region" description="Helical" evidence="7">
    <location>
        <begin position="401"/>
        <end position="434"/>
    </location>
</feature>
<feature type="transmembrane region" description="Helical" evidence="7">
    <location>
        <begin position="7"/>
        <end position="23"/>
    </location>
</feature>
<keyword evidence="2" id="KW-0813">Transport</keyword>
<feature type="domain" description="RCK C-terminal" evidence="8">
    <location>
        <begin position="300"/>
        <end position="384"/>
    </location>
</feature>
<dbReference type="GO" id="GO:0008324">
    <property type="term" value="F:monoatomic cation transmembrane transporter activity"/>
    <property type="evidence" value="ECO:0007669"/>
    <property type="project" value="InterPro"/>
</dbReference>
<dbReference type="Pfam" id="PF03600">
    <property type="entry name" value="CitMHS"/>
    <property type="match status" value="1"/>
</dbReference>
<dbReference type="InterPro" id="IPR036721">
    <property type="entry name" value="RCK_C_sf"/>
</dbReference>
<evidence type="ECO:0000256" key="6">
    <source>
        <dbReference type="ARBA" id="ARBA00023136"/>
    </source>
</evidence>
<keyword evidence="3 7" id="KW-0812">Transmembrane</keyword>
<dbReference type="InterPro" id="IPR006037">
    <property type="entry name" value="RCK_C"/>
</dbReference>
<dbReference type="GO" id="GO:0006813">
    <property type="term" value="P:potassium ion transport"/>
    <property type="evidence" value="ECO:0007669"/>
    <property type="project" value="InterPro"/>
</dbReference>
<sequence>MPGLENILVLAVVAGAMFLFITEKLRVDLVALCVLVVLLLLRLIRTDQALYGFANPATATVAAMFVLSAGLARTGFIDWLARLIEKIAGTTQTQLILVLCVTIAALSAFIVNTATVAIFIPVAIALARSRRIRASRVLIPLSFASQFGGVCTLIGTSTNILVNSIAISNGLPGFTIFEFAPLGLVMSGIGIVYLIIVSGWLLPQREGTYQQIDKYRLVDYLAELKVKKDSPLVDKTWTESRTKDIRDINLIKLIRKDKATWRPLEAVIREGDILLVHGDADKLIKMKDNYKLETRADVAIDDKKMSSDKVKLIEALVPPRSRLVDRTLRSSDFVRRYGCVVLAVQRRGKILRDRLTDIHFNGGDTLLLQCDQVAIDRLMRSRDLVVTDELSDLHLRKDRAVLAIGFVVLVVALAAFKIVPILIAAMIGAVGMLLSRCLTLEEAYQAIDWKVIFLLGGILPLGLALQQNGTAAWLANAVLEPIAGLSPIVILAALYIFTAVLTETMSNNAAAILLAPIALSLAASLGVNPRPFLIAITFAASTSFATPIGYQTNTMIYAPGGYRFFDYTKVGVPLNLIFWVTAVLLIPLLWPF</sequence>
<dbReference type="InterPro" id="IPR004680">
    <property type="entry name" value="Cit_transptr-like_dom"/>
</dbReference>
<feature type="transmembrane region" description="Helical" evidence="7">
    <location>
        <begin position="182"/>
        <end position="202"/>
    </location>
</feature>
<gene>
    <name evidence="9" type="ORF">AMJ74_02820</name>
</gene>
<feature type="transmembrane region" description="Helical" evidence="7">
    <location>
        <begin position="477"/>
        <end position="497"/>
    </location>
</feature>
<feature type="transmembrane region" description="Helical" evidence="7">
    <location>
        <begin position="509"/>
        <end position="527"/>
    </location>
</feature>
<dbReference type="PANTHER" id="PTHR43652:SF2">
    <property type="entry name" value="BASIC AMINO ACID ANTIPORTER YFCC-RELATED"/>
    <property type="match status" value="1"/>
</dbReference>
<keyword evidence="4" id="KW-0677">Repeat</keyword>
<feature type="transmembrane region" description="Helical" evidence="7">
    <location>
        <begin position="532"/>
        <end position="550"/>
    </location>
</feature>
<dbReference type="PROSITE" id="PS51202">
    <property type="entry name" value="RCK_C"/>
    <property type="match status" value="2"/>
</dbReference>
<reference evidence="9 10" key="1">
    <citation type="journal article" date="2015" name="Microbiome">
        <title>Genomic resolution of linkages in carbon, nitrogen, and sulfur cycling among widespread estuary sediment bacteria.</title>
        <authorList>
            <person name="Baker B.J."/>
            <person name="Lazar C.S."/>
            <person name="Teske A.P."/>
            <person name="Dick G.J."/>
        </authorList>
    </citation>
    <scope>NUCLEOTIDE SEQUENCE [LARGE SCALE GENOMIC DNA]</scope>
    <source>
        <strain evidence="9">SM1_77</strain>
    </source>
</reference>
<proteinExistence type="predicted"/>
<evidence type="ECO:0000256" key="2">
    <source>
        <dbReference type="ARBA" id="ARBA00022448"/>
    </source>
</evidence>
<evidence type="ECO:0000313" key="9">
    <source>
        <dbReference type="EMBL" id="KPL14739.1"/>
    </source>
</evidence>
<feature type="transmembrane region" description="Helical" evidence="7">
    <location>
        <begin position="570"/>
        <end position="590"/>
    </location>
</feature>
<feature type="transmembrane region" description="Helical" evidence="7">
    <location>
        <begin position="446"/>
        <end position="465"/>
    </location>
</feature>
<accession>A0A0S8JZZ3</accession>
<evidence type="ECO:0000259" key="8">
    <source>
        <dbReference type="PROSITE" id="PS51202"/>
    </source>
</evidence>
<feature type="transmembrane region" description="Helical" evidence="7">
    <location>
        <begin position="96"/>
        <end position="126"/>
    </location>
</feature>